<protein>
    <recommendedName>
        <fullName evidence="2">serine--tRNA ligase</fullName>
        <ecNumber evidence="2">6.1.1.11</ecNumber>
    </recommendedName>
    <alternativeName>
        <fullName evidence="7">Seryl-tRNA synthetase</fullName>
    </alternativeName>
</protein>
<dbReference type="Proteomes" id="UP000887578">
    <property type="component" value="Unplaced"/>
</dbReference>
<feature type="site" description="Important for serine binding" evidence="8">
    <location>
        <position position="396"/>
    </location>
</feature>
<evidence type="ECO:0000256" key="9">
    <source>
        <dbReference type="PIRSR" id="PIRSR001529-2"/>
    </source>
</evidence>
<feature type="binding site" evidence="8">
    <location>
        <position position="394"/>
    </location>
    <ligand>
        <name>L-serine</name>
        <dbReference type="ChEBI" id="CHEBI:33384"/>
    </ligand>
</feature>
<feature type="binding site" evidence="9">
    <location>
        <begin position="361"/>
        <end position="364"/>
    </location>
    <ligand>
        <name>ATP</name>
        <dbReference type="ChEBI" id="CHEBI:30616"/>
    </ligand>
</feature>
<evidence type="ECO:0000313" key="12">
    <source>
        <dbReference type="WBParaSite" id="PDA_v2.g20418.t1"/>
    </source>
</evidence>
<dbReference type="PANTHER" id="PTHR11778">
    <property type="entry name" value="SERYL-TRNA SYNTHETASE"/>
    <property type="match status" value="1"/>
</dbReference>
<evidence type="ECO:0000259" key="10">
    <source>
        <dbReference type="PROSITE" id="PS50862"/>
    </source>
</evidence>
<dbReference type="InterPro" id="IPR002317">
    <property type="entry name" value="Ser-tRNA-ligase_type_1"/>
</dbReference>
<dbReference type="PROSITE" id="PS50862">
    <property type="entry name" value="AA_TRNA_LIGASE_II"/>
    <property type="match status" value="1"/>
</dbReference>
<sequence length="442" mass="50473">MLRHYYIKFSSTTINRLASYRCLSSEGCCKVQRQKPDSLAHERPDLNFDYLLDSENLQEIEQNIKNRKGIGNIRKIHEIWNSIQIFKHNSDQSSAEFSMKEYKDLWRELYDEALLIPNKSDPEVPIGDESHAKIVTENPGPQLKVEKPKTAEDIVKGWRAISYPRRSAGSRSYTLIGPTANLQTALFSFAKDIVREKGFEEIEVSDILPKKITQGCGVNVRTDAASHAIQYEVTDFPKMCLSGTAEMGIADKLANRTFKESELPKLFLAESRCFRPEISKSASEAKLYRVHEFNKLEMFAVCTPTQSSKILQMFLEIQIEIWSKLGVKYRVLDMPSEELGAPASRKYDIEAWMNGRGIYGEVSSTSNCTDYQARRLGIKYQDNSGEEYFVHTCNGTAMSSTRSLITVLETFQTTRGFNPPEILKKYLPNDRNRDKLKMAPVH</sequence>
<feature type="domain" description="Aminoacyl-transfer RNA synthetases class-II family profile" evidence="10">
    <location>
        <begin position="182"/>
        <end position="428"/>
    </location>
</feature>
<feature type="binding site" evidence="8">
    <location>
        <position position="297"/>
    </location>
    <ligand>
        <name>L-serine</name>
        <dbReference type="ChEBI" id="CHEBI:33384"/>
    </ligand>
</feature>
<evidence type="ECO:0000256" key="8">
    <source>
        <dbReference type="PIRSR" id="PIRSR001529-1"/>
    </source>
</evidence>
<feature type="binding site" evidence="8">
    <location>
        <position position="275"/>
    </location>
    <ligand>
        <name>L-serine</name>
        <dbReference type="ChEBI" id="CHEBI:33384"/>
    </ligand>
</feature>
<keyword evidence="6" id="KW-0030">Aminoacyl-tRNA synthetase</keyword>
<reference evidence="12" key="1">
    <citation type="submission" date="2022-11" db="UniProtKB">
        <authorList>
            <consortium name="WormBaseParasite"/>
        </authorList>
    </citation>
    <scope>IDENTIFICATION</scope>
</reference>
<keyword evidence="4" id="KW-0547">Nucleotide-binding</keyword>
<evidence type="ECO:0000256" key="6">
    <source>
        <dbReference type="ARBA" id="ARBA00023146"/>
    </source>
</evidence>
<dbReference type="InterPro" id="IPR006195">
    <property type="entry name" value="aa-tRNA-synth_II"/>
</dbReference>
<dbReference type="InterPro" id="IPR045864">
    <property type="entry name" value="aa-tRNA-synth_II/BPL/LPL"/>
</dbReference>
<evidence type="ECO:0000313" key="11">
    <source>
        <dbReference type="Proteomes" id="UP000887578"/>
    </source>
</evidence>
<proteinExistence type="inferred from homology"/>
<dbReference type="InterPro" id="IPR002314">
    <property type="entry name" value="aa-tRNA-synt_IIb"/>
</dbReference>
<dbReference type="GO" id="GO:0006434">
    <property type="term" value="P:seryl-tRNA aminoacylation"/>
    <property type="evidence" value="ECO:0007669"/>
    <property type="project" value="InterPro"/>
</dbReference>
<dbReference type="PIRSF" id="PIRSF001529">
    <property type="entry name" value="Ser-tRNA-synth_IIa"/>
    <property type="match status" value="1"/>
</dbReference>
<evidence type="ECO:0000256" key="1">
    <source>
        <dbReference type="ARBA" id="ARBA00010728"/>
    </source>
</evidence>
<name>A0A914PVQ4_9BILA</name>
<feature type="binding site" evidence="9">
    <location>
        <begin position="275"/>
        <end position="277"/>
    </location>
    <ligand>
        <name>ATP</name>
        <dbReference type="ChEBI" id="CHEBI:30616"/>
    </ligand>
</feature>
<dbReference type="WBParaSite" id="PDA_v2.g20418.t1">
    <property type="protein sequence ID" value="PDA_v2.g20418.t1"/>
    <property type="gene ID" value="PDA_v2.g20418"/>
</dbReference>
<dbReference type="SUPFAM" id="SSF55681">
    <property type="entry name" value="Class II aaRS and biotin synthetases"/>
    <property type="match status" value="1"/>
</dbReference>
<keyword evidence="11" id="KW-1185">Reference proteome</keyword>
<accession>A0A914PVQ4</accession>
<dbReference type="FunFam" id="3.30.930.10:FF:000078">
    <property type="entry name" value="Seryl-tRNA synthetase"/>
    <property type="match status" value="1"/>
</dbReference>
<feature type="binding site" evidence="8">
    <location>
        <position position="244"/>
    </location>
    <ligand>
        <name>L-serine</name>
        <dbReference type="ChEBI" id="CHEBI:33384"/>
    </ligand>
</feature>
<comment type="similarity">
    <text evidence="1">Belongs to the class-II aminoacyl-tRNA synthetase family. Type-1 seryl-tRNA synthetase subfamily.</text>
</comment>
<dbReference type="PRINTS" id="PR00981">
    <property type="entry name" value="TRNASYNTHSER"/>
</dbReference>
<evidence type="ECO:0000256" key="3">
    <source>
        <dbReference type="ARBA" id="ARBA00022598"/>
    </source>
</evidence>
<dbReference type="Gene3D" id="3.30.930.10">
    <property type="entry name" value="Bira Bifunctional Protein, Domain 2"/>
    <property type="match status" value="1"/>
</dbReference>
<dbReference type="GO" id="GO:0005524">
    <property type="term" value="F:ATP binding"/>
    <property type="evidence" value="ECO:0007669"/>
    <property type="project" value="UniProtKB-KW"/>
</dbReference>
<dbReference type="EC" id="6.1.1.11" evidence="2"/>
<evidence type="ECO:0000256" key="7">
    <source>
        <dbReference type="ARBA" id="ARBA00031113"/>
    </source>
</evidence>
<dbReference type="GO" id="GO:0004828">
    <property type="term" value="F:serine-tRNA ligase activity"/>
    <property type="evidence" value="ECO:0007669"/>
    <property type="project" value="UniProtKB-EC"/>
</dbReference>
<evidence type="ECO:0000256" key="4">
    <source>
        <dbReference type="ARBA" id="ARBA00022741"/>
    </source>
</evidence>
<dbReference type="AlphaFoldDB" id="A0A914PVQ4"/>
<keyword evidence="3" id="KW-0436">Ligase</keyword>
<organism evidence="11 12">
    <name type="scientific">Panagrolaimus davidi</name>
    <dbReference type="NCBI Taxonomy" id="227884"/>
    <lineage>
        <taxon>Eukaryota</taxon>
        <taxon>Metazoa</taxon>
        <taxon>Ecdysozoa</taxon>
        <taxon>Nematoda</taxon>
        <taxon>Chromadorea</taxon>
        <taxon>Rhabditida</taxon>
        <taxon>Tylenchina</taxon>
        <taxon>Panagrolaimomorpha</taxon>
        <taxon>Panagrolaimoidea</taxon>
        <taxon>Panagrolaimidae</taxon>
        <taxon>Panagrolaimus</taxon>
    </lineage>
</organism>
<evidence type="ECO:0000256" key="2">
    <source>
        <dbReference type="ARBA" id="ARBA00012840"/>
    </source>
</evidence>
<keyword evidence="5 9" id="KW-0067">ATP-binding</keyword>
<evidence type="ECO:0000256" key="5">
    <source>
        <dbReference type="ARBA" id="ARBA00022840"/>
    </source>
</evidence>
<feature type="binding site" evidence="9">
    <location>
        <begin position="290"/>
        <end position="293"/>
    </location>
    <ligand>
        <name>ATP</name>
        <dbReference type="ChEBI" id="CHEBI:30616"/>
    </ligand>
</feature>
<dbReference type="Pfam" id="PF00587">
    <property type="entry name" value="tRNA-synt_2b"/>
    <property type="match status" value="1"/>
</dbReference>